<protein>
    <submittedName>
        <fullName evidence="1">Uncharacterized protein</fullName>
    </submittedName>
</protein>
<accession>A0A1I0XL21</accession>
<dbReference type="Proteomes" id="UP000198790">
    <property type="component" value="Unassembled WGS sequence"/>
</dbReference>
<organism evidence="1 2">
    <name type="scientific">Algoriphagus aquimarinus</name>
    <dbReference type="NCBI Taxonomy" id="237018"/>
    <lineage>
        <taxon>Bacteria</taxon>
        <taxon>Pseudomonadati</taxon>
        <taxon>Bacteroidota</taxon>
        <taxon>Cytophagia</taxon>
        <taxon>Cytophagales</taxon>
        <taxon>Cyclobacteriaceae</taxon>
        <taxon>Algoriphagus</taxon>
    </lineage>
</organism>
<keyword evidence="2" id="KW-1185">Reference proteome</keyword>
<name>A0A1I0XL21_9BACT</name>
<proteinExistence type="predicted"/>
<gene>
    <name evidence="1" type="ORF">SAMN04489723_103253</name>
</gene>
<dbReference type="EMBL" id="FOKK01000003">
    <property type="protein sequence ID" value="SFB01691.1"/>
    <property type="molecule type" value="Genomic_DNA"/>
</dbReference>
<dbReference type="STRING" id="237018.SAMN04489723_103253"/>
<dbReference type="AlphaFoldDB" id="A0A1I0XL21"/>
<reference evidence="1 2" key="1">
    <citation type="submission" date="2016-10" db="EMBL/GenBank/DDBJ databases">
        <authorList>
            <person name="de Groot N.N."/>
        </authorList>
    </citation>
    <scope>NUCLEOTIDE SEQUENCE [LARGE SCALE GENOMIC DNA]</scope>
    <source>
        <strain evidence="1 2">DSM 23399</strain>
    </source>
</reference>
<sequence>MNFEKNHRIAEKFLESNKILAEEPFMEHTNVNVQKSPASGETEQRLLNC</sequence>
<evidence type="ECO:0000313" key="1">
    <source>
        <dbReference type="EMBL" id="SFB01691.1"/>
    </source>
</evidence>
<evidence type="ECO:0000313" key="2">
    <source>
        <dbReference type="Proteomes" id="UP000198790"/>
    </source>
</evidence>